<dbReference type="RefSeq" id="WP_149673281.1">
    <property type="nucleotide sequence ID" value="NZ_VTUZ01000023.1"/>
</dbReference>
<feature type="transmembrane region" description="Helical" evidence="10">
    <location>
        <begin position="156"/>
        <end position="181"/>
    </location>
</feature>
<dbReference type="GO" id="GO:0005886">
    <property type="term" value="C:plasma membrane"/>
    <property type="evidence" value="ECO:0007669"/>
    <property type="project" value="UniProtKB-SubCell"/>
</dbReference>
<keyword evidence="3" id="KW-1003">Cell membrane</keyword>
<protein>
    <submittedName>
        <fullName evidence="12">MotA/TolQ/ExbB proton channel family protein</fullName>
    </submittedName>
</protein>
<evidence type="ECO:0000259" key="11">
    <source>
        <dbReference type="Pfam" id="PF01618"/>
    </source>
</evidence>
<evidence type="ECO:0000256" key="9">
    <source>
        <dbReference type="SAM" id="MobiDB-lite"/>
    </source>
</evidence>
<dbReference type="InterPro" id="IPR002898">
    <property type="entry name" value="MotA_ExbB_proton_chnl"/>
</dbReference>
<dbReference type="Pfam" id="PF01618">
    <property type="entry name" value="MotA_ExbB"/>
    <property type="match status" value="1"/>
</dbReference>
<evidence type="ECO:0000256" key="3">
    <source>
        <dbReference type="ARBA" id="ARBA00022475"/>
    </source>
</evidence>
<accession>A0A5B0GR28</accession>
<gene>
    <name evidence="12" type="ORF">FVF58_29375</name>
</gene>
<feature type="transmembrane region" description="Helical" evidence="10">
    <location>
        <begin position="113"/>
        <end position="136"/>
    </location>
</feature>
<organism evidence="12 13">
    <name type="scientific">Paraburkholderia panacisoli</name>
    <dbReference type="NCBI Taxonomy" id="2603818"/>
    <lineage>
        <taxon>Bacteria</taxon>
        <taxon>Pseudomonadati</taxon>
        <taxon>Pseudomonadota</taxon>
        <taxon>Betaproteobacteria</taxon>
        <taxon>Burkholderiales</taxon>
        <taxon>Burkholderiaceae</taxon>
        <taxon>Paraburkholderia</taxon>
    </lineage>
</organism>
<reference evidence="12 13" key="1">
    <citation type="submission" date="2019-08" db="EMBL/GenBank/DDBJ databases">
        <title>Paraburkholderia sp. DCY113.</title>
        <authorList>
            <person name="Kang J."/>
        </authorList>
    </citation>
    <scope>NUCLEOTIDE SEQUENCE [LARGE SCALE GENOMIC DNA]</scope>
    <source>
        <strain evidence="12 13">DCY113</strain>
    </source>
</reference>
<evidence type="ECO:0000256" key="7">
    <source>
        <dbReference type="ARBA" id="ARBA00023136"/>
    </source>
</evidence>
<comment type="caution">
    <text evidence="12">The sequence shown here is derived from an EMBL/GenBank/DDBJ whole genome shotgun (WGS) entry which is preliminary data.</text>
</comment>
<evidence type="ECO:0000256" key="2">
    <source>
        <dbReference type="ARBA" id="ARBA00022448"/>
    </source>
</evidence>
<keyword evidence="2 8" id="KW-0813">Transport</keyword>
<evidence type="ECO:0000313" key="13">
    <source>
        <dbReference type="Proteomes" id="UP000325273"/>
    </source>
</evidence>
<evidence type="ECO:0000313" key="12">
    <source>
        <dbReference type="EMBL" id="KAA1005335.1"/>
    </source>
</evidence>
<dbReference type="PANTHER" id="PTHR30625:SF15">
    <property type="entry name" value="BIOPOLYMER TRANSPORT PROTEIN EXBB"/>
    <property type="match status" value="1"/>
</dbReference>
<evidence type="ECO:0000256" key="8">
    <source>
        <dbReference type="RuleBase" id="RU004057"/>
    </source>
</evidence>
<feature type="domain" description="MotA/TolQ/ExbB proton channel" evidence="11">
    <location>
        <begin position="93"/>
        <end position="193"/>
    </location>
</feature>
<keyword evidence="7 10" id="KW-0472">Membrane</keyword>
<feature type="compositionally biased region" description="Basic and acidic residues" evidence="9">
    <location>
        <begin position="214"/>
        <end position="224"/>
    </location>
</feature>
<evidence type="ECO:0000256" key="10">
    <source>
        <dbReference type="SAM" id="Phobius"/>
    </source>
</evidence>
<keyword evidence="13" id="KW-1185">Reference proteome</keyword>
<dbReference type="Proteomes" id="UP000325273">
    <property type="component" value="Unassembled WGS sequence"/>
</dbReference>
<dbReference type="GO" id="GO:0017038">
    <property type="term" value="P:protein import"/>
    <property type="evidence" value="ECO:0007669"/>
    <property type="project" value="TreeGrafter"/>
</dbReference>
<dbReference type="PANTHER" id="PTHR30625">
    <property type="entry name" value="PROTEIN TOLQ"/>
    <property type="match status" value="1"/>
</dbReference>
<evidence type="ECO:0000256" key="4">
    <source>
        <dbReference type="ARBA" id="ARBA00022692"/>
    </source>
</evidence>
<feature type="region of interest" description="Disordered" evidence="9">
    <location>
        <begin position="214"/>
        <end position="241"/>
    </location>
</feature>
<sequence length="241" mass="26383">MNDFSELFLAVRLGGWVIYPLTVLAVAGLAIILDKAYSLHRFARIPARIDQLIEAPVVDFAQTRSQIAALPERHALRSFAAPILDGGHAPIWWIESRAETAAQHIERALNRGLWLLETIVTAAPLLGLLGTIIGMMHSFKLIGGQGVVNPTGVTGGVAQALIATAIGLLIALVALFAFNYFSRRVGELLDHFERVGTRLIGQIRLDQEVPEEAAQRRLDRERAEGPAQLRLAREHAQGPRT</sequence>
<dbReference type="EMBL" id="VTUZ01000023">
    <property type="protein sequence ID" value="KAA1005335.1"/>
    <property type="molecule type" value="Genomic_DNA"/>
</dbReference>
<feature type="compositionally biased region" description="Basic and acidic residues" evidence="9">
    <location>
        <begin position="231"/>
        <end position="241"/>
    </location>
</feature>
<proteinExistence type="inferred from homology"/>
<evidence type="ECO:0000256" key="1">
    <source>
        <dbReference type="ARBA" id="ARBA00004651"/>
    </source>
</evidence>
<comment type="similarity">
    <text evidence="8">Belongs to the exbB/tolQ family.</text>
</comment>
<evidence type="ECO:0000256" key="6">
    <source>
        <dbReference type="ARBA" id="ARBA00022989"/>
    </source>
</evidence>
<dbReference type="InterPro" id="IPR050790">
    <property type="entry name" value="ExbB/TolQ_transport"/>
</dbReference>
<comment type="subcellular location">
    <subcellularLocation>
        <location evidence="1">Cell membrane</location>
        <topology evidence="1">Multi-pass membrane protein</topology>
    </subcellularLocation>
    <subcellularLocation>
        <location evidence="8">Membrane</location>
        <topology evidence="8">Multi-pass membrane protein</topology>
    </subcellularLocation>
</comment>
<feature type="transmembrane region" description="Helical" evidence="10">
    <location>
        <begin position="13"/>
        <end position="33"/>
    </location>
</feature>
<name>A0A5B0GR28_9BURK</name>
<keyword evidence="5 8" id="KW-0653">Protein transport</keyword>
<evidence type="ECO:0000256" key="5">
    <source>
        <dbReference type="ARBA" id="ARBA00022927"/>
    </source>
</evidence>
<keyword evidence="6 10" id="KW-1133">Transmembrane helix</keyword>
<keyword evidence="4 10" id="KW-0812">Transmembrane</keyword>
<dbReference type="AlphaFoldDB" id="A0A5B0GR28"/>